<accession>A0ABW0KJ31</accession>
<proteinExistence type="predicted"/>
<evidence type="ECO:0000313" key="2">
    <source>
        <dbReference type="Proteomes" id="UP001596052"/>
    </source>
</evidence>
<sequence>MPLLASGLFGAEVHALCGQRVTDTCDTGAGFFSEFLAFGSAFLPSNCSTDGTADVSADTACVVDGHIGRLTGCIANDFAQHLAHGLALFTHGGGTEHAAHFFAEAATDIETASFLAFLLGGLFAVTADDRTTFKKW</sequence>
<reference evidence="2" key="1">
    <citation type="journal article" date="2019" name="Int. J. Syst. Evol. Microbiol.">
        <title>The Global Catalogue of Microorganisms (GCM) 10K type strain sequencing project: providing services to taxonomists for standard genome sequencing and annotation.</title>
        <authorList>
            <consortium name="The Broad Institute Genomics Platform"/>
            <consortium name="The Broad Institute Genome Sequencing Center for Infectious Disease"/>
            <person name="Wu L."/>
            <person name="Ma J."/>
        </authorList>
    </citation>
    <scope>NUCLEOTIDE SEQUENCE [LARGE SCALE GENOMIC DNA]</scope>
    <source>
        <strain evidence="2">CGMCC 4.1469</strain>
    </source>
</reference>
<name>A0ABW0KJ31_9BACT</name>
<keyword evidence="2" id="KW-1185">Reference proteome</keyword>
<gene>
    <name evidence="1" type="ORF">ACFQDI_00355</name>
</gene>
<comment type="caution">
    <text evidence="1">The sequence shown here is derived from an EMBL/GenBank/DDBJ whole genome shotgun (WGS) entry which is preliminary data.</text>
</comment>
<dbReference type="EMBL" id="JBHSMQ010000001">
    <property type="protein sequence ID" value="MFC5453290.1"/>
    <property type="molecule type" value="Genomic_DNA"/>
</dbReference>
<dbReference type="RefSeq" id="WP_377162226.1">
    <property type="nucleotide sequence ID" value="NZ_JBHSMQ010000001.1"/>
</dbReference>
<organism evidence="1 2">
    <name type="scientific">Prosthecobacter fluviatilis</name>
    <dbReference type="NCBI Taxonomy" id="445931"/>
    <lineage>
        <taxon>Bacteria</taxon>
        <taxon>Pseudomonadati</taxon>
        <taxon>Verrucomicrobiota</taxon>
        <taxon>Verrucomicrobiia</taxon>
        <taxon>Verrucomicrobiales</taxon>
        <taxon>Verrucomicrobiaceae</taxon>
        <taxon>Prosthecobacter</taxon>
    </lineage>
</organism>
<dbReference type="Proteomes" id="UP001596052">
    <property type="component" value="Unassembled WGS sequence"/>
</dbReference>
<evidence type="ECO:0000313" key="1">
    <source>
        <dbReference type="EMBL" id="MFC5453290.1"/>
    </source>
</evidence>
<protein>
    <submittedName>
        <fullName evidence="1">Uncharacterized protein</fullName>
    </submittedName>
</protein>